<dbReference type="Proteomes" id="UP000016496">
    <property type="component" value="Unassembled WGS sequence"/>
</dbReference>
<dbReference type="PATRIC" id="fig|1321819.3.peg.1838"/>
<dbReference type="EMBL" id="AWSV01000108">
    <property type="protein sequence ID" value="ERI85106.1"/>
    <property type="molecule type" value="Genomic_DNA"/>
</dbReference>
<sequence length="432" mass="47769">MGIVLGIGQTRPQTPYDYFYGIEWDVTVSNPKPTRIGKMELHASLPVQSLMRRCVLRDNGTIAYYLHANDSTKRDNSAEAKLDGTDGQVMVEIPTCYVKFEADGNKRRFLMSTHELPGFQRWERCFVSAYEATIQRSTSKLSSVVNATADYRGGNNDASKDDKFTSQLGRPATNFNTTNARTYARNRGSANWNCNTYNVQKALFWFFAVEYCNFNSQDTFNASLDDNGYRQGGLGKGITDLGNWDKFGYYPPVPCGITNSLGNKSGYVEYVCAKSDDGSLAPQTLQAISYRGVENPFGHCWAITDGAKCLIQSDADGGRSEFYVCNDKEKWNSNGVADYEFRGVLPRKEGYVKELVLGEFGEIMPLNIGAGSTTYFCDYFYTNIPGSGVSERVLLFGGNAYHGAAAGFVYAYANWAASAAFASVGSRLCFIP</sequence>
<dbReference type="RefSeq" id="WP_021645491.1">
    <property type="nucleotide sequence ID" value="NZ_KE993110.1"/>
</dbReference>
<evidence type="ECO:0000313" key="1">
    <source>
        <dbReference type="EMBL" id="ERI85106.1"/>
    </source>
</evidence>
<protein>
    <submittedName>
        <fullName evidence="1">Uncharacterized protein</fullName>
    </submittedName>
</protein>
<proteinExistence type="predicted"/>
<reference evidence="1 2" key="1">
    <citation type="submission" date="2013-08" db="EMBL/GenBank/DDBJ databases">
        <authorList>
            <person name="Weinstock G."/>
            <person name="Sodergren E."/>
            <person name="Wylie T."/>
            <person name="Fulton L."/>
            <person name="Fulton R."/>
            <person name="Fronick C."/>
            <person name="O'Laughlin M."/>
            <person name="Godfrey J."/>
            <person name="Miner T."/>
            <person name="Herter B."/>
            <person name="Appelbaum E."/>
            <person name="Cordes M."/>
            <person name="Lek S."/>
            <person name="Wollam A."/>
            <person name="Pepin K.H."/>
            <person name="Palsikar V.B."/>
            <person name="Mitreva M."/>
            <person name="Wilson R.K."/>
        </authorList>
    </citation>
    <scope>NUCLEOTIDE SEQUENCE [LARGE SCALE GENOMIC DNA]</scope>
    <source>
        <strain evidence="1 2">F0041</strain>
    </source>
</reference>
<dbReference type="AlphaFoldDB" id="U2DYX2"/>
<organism evidence="1 2">
    <name type="scientific">Bacteroides pyogenes F0041</name>
    <dbReference type="NCBI Taxonomy" id="1321819"/>
    <lineage>
        <taxon>Bacteria</taxon>
        <taxon>Pseudomonadati</taxon>
        <taxon>Bacteroidota</taxon>
        <taxon>Bacteroidia</taxon>
        <taxon>Bacteroidales</taxon>
        <taxon>Bacteroidaceae</taxon>
        <taxon>Bacteroides</taxon>
    </lineage>
</organism>
<accession>U2DYX2</accession>
<comment type="caution">
    <text evidence="1">The sequence shown here is derived from an EMBL/GenBank/DDBJ whole genome shotgun (WGS) entry which is preliminary data.</text>
</comment>
<evidence type="ECO:0000313" key="2">
    <source>
        <dbReference type="Proteomes" id="UP000016496"/>
    </source>
</evidence>
<gene>
    <name evidence="1" type="ORF">HMPREF1981_01993</name>
</gene>
<name>U2DYX2_9BACE</name>
<dbReference type="HOGENOM" id="CLU_574457_0_0_10"/>